<evidence type="ECO:0000313" key="4">
    <source>
        <dbReference type="Proteomes" id="UP001303115"/>
    </source>
</evidence>
<keyword evidence="2" id="KW-0812">Transmembrane</keyword>
<evidence type="ECO:0000256" key="2">
    <source>
        <dbReference type="SAM" id="Phobius"/>
    </source>
</evidence>
<reference evidence="4" key="1">
    <citation type="journal article" date="2023" name="Mol. Phylogenet. Evol.">
        <title>Genome-scale phylogeny and comparative genomics of the fungal order Sordariales.</title>
        <authorList>
            <person name="Hensen N."/>
            <person name="Bonometti L."/>
            <person name="Westerberg I."/>
            <person name="Brannstrom I.O."/>
            <person name="Guillou S."/>
            <person name="Cros-Aarteil S."/>
            <person name="Calhoun S."/>
            <person name="Haridas S."/>
            <person name="Kuo A."/>
            <person name="Mondo S."/>
            <person name="Pangilinan J."/>
            <person name="Riley R."/>
            <person name="LaButti K."/>
            <person name="Andreopoulos B."/>
            <person name="Lipzen A."/>
            <person name="Chen C."/>
            <person name="Yan M."/>
            <person name="Daum C."/>
            <person name="Ng V."/>
            <person name="Clum A."/>
            <person name="Steindorff A."/>
            <person name="Ohm R.A."/>
            <person name="Martin F."/>
            <person name="Silar P."/>
            <person name="Natvig D.O."/>
            <person name="Lalanne C."/>
            <person name="Gautier V."/>
            <person name="Ament-Velasquez S.L."/>
            <person name="Kruys A."/>
            <person name="Hutchinson M.I."/>
            <person name="Powell A.J."/>
            <person name="Barry K."/>
            <person name="Miller A.N."/>
            <person name="Grigoriev I.V."/>
            <person name="Debuchy R."/>
            <person name="Gladieux P."/>
            <person name="Hiltunen Thoren M."/>
            <person name="Johannesson H."/>
        </authorList>
    </citation>
    <scope>NUCLEOTIDE SEQUENCE [LARGE SCALE GENOMIC DNA]</scope>
    <source>
        <strain evidence="4">CBS 284.82</strain>
    </source>
</reference>
<dbReference type="EMBL" id="MU854687">
    <property type="protein sequence ID" value="KAK4031872.1"/>
    <property type="molecule type" value="Genomic_DNA"/>
</dbReference>
<protein>
    <submittedName>
        <fullName evidence="3">Uncharacterized protein</fullName>
    </submittedName>
</protein>
<name>A0AAN6SLM5_9PEZI</name>
<dbReference type="Proteomes" id="UP001303115">
    <property type="component" value="Unassembled WGS sequence"/>
</dbReference>
<dbReference type="AlphaFoldDB" id="A0AAN6SLM5"/>
<feature type="region of interest" description="Disordered" evidence="1">
    <location>
        <begin position="181"/>
        <end position="217"/>
    </location>
</feature>
<accession>A0AAN6SLM5</accession>
<evidence type="ECO:0000256" key="1">
    <source>
        <dbReference type="SAM" id="MobiDB-lite"/>
    </source>
</evidence>
<feature type="transmembrane region" description="Helical" evidence="2">
    <location>
        <begin position="58"/>
        <end position="83"/>
    </location>
</feature>
<feature type="compositionally biased region" description="Pro residues" evidence="1">
    <location>
        <begin position="204"/>
        <end position="217"/>
    </location>
</feature>
<keyword evidence="4" id="KW-1185">Reference proteome</keyword>
<keyword evidence="2" id="KW-0472">Membrane</keyword>
<keyword evidence="2" id="KW-1133">Transmembrane helix</keyword>
<organism evidence="3 4">
    <name type="scientific">Parachaetomium inaequale</name>
    <dbReference type="NCBI Taxonomy" id="2588326"/>
    <lineage>
        <taxon>Eukaryota</taxon>
        <taxon>Fungi</taxon>
        <taxon>Dikarya</taxon>
        <taxon>Ascomycota</taxon>
        <taxon>Pezizomycotina</taxon>
        <taxon>Sordariomycetes</taxon>
        <taxon>Sordariomycetidae</taxon>
        <taxon>Sordariales</taxon>
        <taxon>Chaetomiaceae</taxon>
        <taxon>Parachaetomium</taxon>
    </lineage>
</organism>
<comment type="caution">
    <text evidence="3">The sequence shown here is derived from an EMBL/GenBank/DDBJ whole genome shotgun (WGS) entry which is preliminary data.</text>
</comment>
<evidence type="ECO:0000313" key="3">
    <source>
        <dbReference type="EMBL" id="KAK4031872.1"/>
    </source>
</evidence>
<gene>
    <name evidence="3" type="ORF">C8A01DRAFT_41697</name>
</gene>
<sequence length="217" mass="22907">MAGLSLVPIPIAVPLIILTTALLPLTPIAWVWITLTGVSRGIRRREHPGQTAKAIGRWIGLSIALPWAALIALALMVVAQLLLAPLVLLHQLRALGETITWLSTQLGIASNLPVTAAFTDNTPVDVSSLPRYTFTPLPSSPNSLRLLTIHPGPFPSPLRGTLTTTTLSSSPTYDALSYTWASPTSSPSTNTPPPQKTHTLLCLTPPPPAANPGPPSP</sequence>
<proteinExistence type="predicted"/>
<feature type="transmembrane region" description="Helical" evidence="2">
    <location>
        <begin position="12"/>
        <end position="38"/>
    </location>
</feature>